<dbReference type="PANTHER" id="PTHR43124">
    <property type="entry name" value="PURINE EFFLUX PUMP PBUE"/>
    <property type="match status" value="1"/>
</dbReference>
<proteinExistence type="predicted"/>
<dbReference type="SUPFAM" id="SSF103473">
    <property type="entry name" value="MFS general substrate transporter"/>
    <property type="match status" value="1"/>
</dbReference>
<protein>
    <submittedName>
        <fullName evidence="8">MFS transporter</fullName>
    </submittedName>
</protein>
<dbReference type="AlphaFoldDB" id="A0A5Q0H6A1"/>
<dbReference type="InterPro" id="IPR011701">
    <property type="entry name" value="MFS"/>
</dbReference>
<feature type="transmembrane region" description="Helical" evidence="6">
    <location>
        <begin position="93"/>
        <end position="116"/>
    </location>
</feature>
<keyword evidence="5 6" id="KW-0472">Membrane</keyword>
<accession>A0A5Q0H6A1</accession>
<evidence type="ECO:0000313" key="8">
    <source>
        <dbReference type="EMBL" id="QFZ21727.1"/>
    </source>
</evidence>
<evidence type="ECO:0000259" key="7">
    <source>
        <dbReference type="PROSITE" id="PS50850"/>
    </source>
</evidence>
<feature type="transmembrane region" description="Helical" evidence="6">
    <location>
        <begin position="154"/>
        <end position="175"/>
    </location>
</feature>
<dbReference type="PROSITE" id="PS50850">
    <property type="entry name" value="MFS"/>
    <property type="match status" value="1"/>
</dbReference>
<keyword evidence="3 6" id="KW-0812">Transmembrane</keyword>
<sequence>MARSLGPVLVASAVNLLPFTVFSTFLVPIAAAIGGGVALVGGLRGLGGLAALVVGVALAPLLDRVPRTRTAAGGLVLLGVASLVGAVAEFAALVVFCLLVGIAMAVLGPALAAAAADRFGHGPAAGRAATLVTATQSLTAVLAAPVVALPALLWGWRGDLVAIAAVSVLLAVVLARRPGPPVEAGERVGYLAAFRALSGVRPLVVVALLRTAAFMGYLSYLAAFYDARFDLAPGPFALVWSLSGTSFFLGNLLAGRFAGAGRVPAERLLVVALVVASVAVVGIFFTHALWSALVLTAVLGACHATAAACLVTLLVRRAGDARGAALGVHAAAMSVGTFAGAALGGVGLGLAGFPGAAAVFGVITVLAVVVARYAR</sequence>
<dbReference type="InterPro" id="IPR036259">
    <property type="entry name" value="MFS_trans_sf"/>
</dbReference>
<feature type="transmembrane region" description="Helical" evidence="6">
    <location>
        <begin position="267"/>
        <end position="286"/>
    </location>
</feature>
<comment type="subcellular location">
    <subcellularLocation>
        <location evidence="1">Cell membrane</location>
        <topology evidence="1">Multi-pass membrane protein</topology>
    </subcellularLocation>
</comment>
<evidence type="ECO:0000256" key="5">
    <source>
        <dbReference type="ARBA" id="ARBA00023136"/>
    </source>
</evidence>
<feature type="transmembrane region" description="Helical" evidence="6">
    <location>
        <begin position="70"/>
        <end position="87"/>
    </location>
</feature>
<dbReference type="EMBL" id="CP034550">
    <property type="protein sequence ID" value="QFZ21727.1"/>
    <property type="molecule type" value="Genomic_DNA"/>
</dbReference>
<dbReference type="Proteomes" id="UP000325787">
    <property type="component" value="Chromosome"/>
</dbReference>
<dbReference type="OrthoDB" id="4571815at2"/>
<keyword evidence="2" id="KW-1003">Cell membrane</keyword>
<feature type="transmembrane region" description="Helical" evidence="6">
    <location>
        <begin position="292"/>
        <end position="315"/>
    </location>
</feature>
<dbReference type="Gene3D" id="1.20.1250.20">
    <property type="entry name" value="MFS general substrate transporter like domains"/>
    <property type="match status" value="2"/>
</dbReference>
<keyword evidence="4 6" id="KW-1133">Transmembrane helix</keyword>
<name>A0A5Q0H6A1_SACSY</name>
<dbReference type="InterPro" id="IPR020846">
    <property type="entry name" value="MFS_dom"/>
</dbReference>
<reference evidence="9" key="1">
    <citation type="journal article" date="2021" name="Curr. Microbiol.">
        <title>Complete genome of nocamycin-producing strain Saccharothrix syringae NRRL B-16468 reveals the biosynthetic potential for secondary metabolites.</title>
        <authorList>
            <person name="Mo X."/>
            <person name="Yang S."/>
        </authorList>
    </citation>
    <scope>NUCLEOTIDE SEQUENCE [LARGE SCALE GENOMIC DNA]</scope>
    <source>
        <strain evidence="9">ATCC 51364 / DSM 43886 / JCM 6844 / KCTC 9398 / NBRC 14523 / NRRL B-16468 / INA 2240</strain>
    </source>
</reference>
<dbReference type="InterPro" id="IPR050189">
    <property type="entry name" value="MFS_Efflux_Transporters"/>
</dbReference>
<dbReference type="KEGG" id="ssyi:EKG83_33880"/>
<dbReference type="Pfam" id="PF07690">
    <property type="entry name" value="MFS_1"/>
    <property type="match status" value="1"/>
</dbReference>
<gene>
    <name evidence="8" type="ORF">EKG83_33880</name>
</gene>
<evidence type="ECO:0000256" key="6">
    <source>
        <dbReference type="SAM" id="Phobius"/>
    </source>
</evidence>
<evidence type="ECO:0000256" key="2">
    <source>
        <dbReference type="ARBA" id="ARBA00022475"/>
    </source>
</evidence>
<feature type="transmembrane region" description="Helical" evidence="6">
    <location>
        <begin position="356"/>
        <end position="374"/>
    </location>
</feature>
<evidence type="ECO:0000256" key="4">
    <source>
        <dbReference type="ARBA" id="ARBA00022989"/>
    </source>
</evidence>
<feature type="transmembrane region" description="Helical" evidence="6">
    <location>
        <begin position="237"/>
        <end position="255"/>
    </location>
</feature>
<feature type="transmembrane region" description="Helical" evidence="6">
    <location>
        <begin position="128"/>
        <end position="148"/>
    </location>
</feature>
<feature type="transmembrane region" description="Helical" evidence="6">
    <location>
        <begin position="327"/>
        <end position="350"/>
    </location>
</feature>
<organism evidence="8 9">
    <name type="scientific">Saccharothrix syringae</name>
    <name type="common">Nocardiopsis syringae</name>
    <dbReference type="NCBI Taxonomy" id="103733"/>
    <lineage>
        <taxon>Bacteria</taxon>
        <taxon>Bacillati</taxon>
        <taxon>Actinomycetota</taxon>
        <taxon>Actinomycetes</taxon>
        <taxon>Pseudonocardiales</taxon>
        <taxon>Pseudonocardiaceae</taxon>
        <taxon>Saccharothrix</taxon>
    </lineage>
</organism>
<dbReference type="PANTHER" id="PTHR43124:SF3">
    <property type="entry name" value="CHLORAMPHENICOL EFFLUX PUMP RV0191"/>
    <property type="match status" value="1"/>
</dbReference>
<feature type="domain" description="Major facilitator superfamily (MFS) profile" evidence="7">
    <location>
        <begin position="1"/>
        <end position="375"/>
    </location>
</feature>
<evidence type="ECO:0000313" key="9">
    <source>
        <dbReference type="Proteomes" id="UP000325787"/>
    </source>
</evidence>
<keyword evidence="9" id="KW-1185">Reference proteome</keyword>
<dbReference type="GO" id="GO:0022857">
    <property type="term" value="F:transmembrane transporter activity"/>
    <property type="evidence" value="ECO:0007669"/>
    <property type="project" value="InterPro"/>
</dbReference>
<feature type="transmembrane region" description="Helical" evidence="6">
    <location>
        <begin position="7"/>
        <end position="31"/>
    </location>
</feature>
<evidence type="ECO:0000256" key="1">
    <source>
        <dbReference type="ARBA" id="ARBA00004651"/>
    </source>
</evidence>
<dbReference type="RefSeq" id="WP_084716774.1">
    <property type="nucleotide sequence ID" value="NZ_CP034550.1"/>
</dbReference>
<feature type="transmembrane region" description="Helical" evidence="6">
    <location>
        <begin position="203"/>
        <end position="225"/>
    </location>
</feature>
<evidence type="ECO:0000256" key="3">
    <source>
        <dbReference type="ARBA" id="ARBA00022692"/>
    </source>
</evidence>
<dbReference type="GO" id="GO:0005886">
    <property type="term" value="C:plasma membrane"/>
    <property type="evidence" value="ECO:0007669"/>
    <property type="project" value="UniProtKB-SubCell"/>
</dbReference>
<feature type="transmembrane region" description="Helical" evidence="6">
    <location>
        <begin position="37"/>
        <end position="58"/>
    </location>
</feature>